<sequence>MRIEFYPRKQTSLEQFCPDSFLFIIFSTILRI</sequence>
<name>A0A3S5E1X9_STRAP</name>
<evidence type="ECO:0000313" key="2">
    <source>
        <dbReference type="Proteomes" id="UP000278419"/>
    </source>
</evidence>
<dbReference type="AlphaFoldDB" id="A0A3S5E1X9"/>
<organism evidence="1 2">
    <name type="scientific">Streptococcus anginosus</name>
    <dbReference type="NCBI Taxonomy" id="1328"/>
    <lineage>
        <taxon>Bacteria</taxon>
        <taxon>Bacillati</taxon>
        <taxon>Bacillota</taxon>
        <taxon>Bacilli</taxon>
        <taxon>Lactobacillales</taxon>
        <taxon>Streptococcaceae</taxon>
        <taxon>Streptococcus</taxon>
        <taxon>Streptococcus anginosus group</taxon>
    </lineage>
</organism>
<evidence type="ECO:0000313" key="1">
    <source>
        <dbReference type="EMBL" id="VED98850.1"/>
    </source>
</evidence>
<protein>
    <submittedName>
        <fullName evidence="1">Uncharacterized protein</fullName>
    </submittedName>
</protein>
<dbReference type="Proteomes" id="UP000278419">
    <property type="component" value="Chromosome"/>
</dbReference>
<accession>A0A3S5E1X9</accession>
<dbReference type="EMBL" id="LR134283">
    <property type="protein sequence ID" value="VED98850.1"/>
    <property type="molecule type" value="Genomic_DNA"/>
</dbReference>
<proteinExistence type="predicted"/>
<gene>
    <name evidence="1" type="ORF">NCTC10713_01863</name>
</gene>
<reference evidence="1 2" key="1">
    <citation type="submission" date="2018-12" db="EMBL/GenBank/DDBJ databases">
        <authorList>
            <consortium name="Pathogen Informatics"/>
        </authorList>
    </citation>
    <scope>NUCLEOTIDE SEQUENCE [LARGE SCALE GENOMIC DNA]</scope>
    <source>
        <strain evidence="1 2">NCTC10713</strain>
    </source>
</reference>